<feature type="compositionally biased region" description="Basic and acidic residues" evidence="12">
    <location>
        <begin position="132"/>
        <end position="143"/>
    </location>
</feature>
<protein>
    <recommendedName>
        <fullName evidence="3 11">MICOS complex subunit MIC60</fullName>
    </recommendedName>
    <alternativeName>
        <fullName evidence="11">Mitofilin</fullName>
    </alternativeName>
</protein>
<evidence type="ECO:0000256" key="11">
    <source>
        <dbReference type="RuleBase" id="RU363000"/>
    </source>
</evidence>
<accession>A0A9N8QL68</accession>
<dbReference type="GO" id="GO:0042407">
    <property type="term" value="P:cristae formation"/>
    <property type="evidence" value="ECO:0007669"/>
    <property type="project" value="TreeGrafter"/>
</dbReference>
<comment type="function">
    <text evidence="10">Component of the MICOS complex, a large protein complex of the mitochondrial inner membrane that plays crucial roles in the maintenance of crista junctions, inner membrane architecture, and formation of contact sites to the outer membrane. Plays a role in keeping cristae membranes connected to the inner boundary membrane. Also promotes protein import via the mitochondrial intermembrane space assembly (MIA) pathway.</text>
</comment>
<dbReference type="AlphaFoldDB" id="A0A9N8QL68"/>
<feature type="region of interest" description="Disordered" evidence="12">
    <location>
        <begin position="352"/>
        <end position="393"/>
    </location>
</feature>
<evidence type="ECO:0000256" key="2">
    <source>
        <dbReference type="ARBA" id="ARBA00010877"/>
    </source>
</evidence>
<reference evidence="13 14" key="1">
    <citation type="submission" date="2020-10" db="EMBL/GenBank/DDBJ databases">
        <authorList>
            <person name="Sedaghatjoo S."/>
        </authorList>
    </citation>
    <scope>NUCLEOTIDE SEQUENCE [LARGE SCALE GENOMIC DNA]</scope>
    <source>
        <strain evidence="13 14">LLFL</strain>
    </source>
</reference>
<evidence type="ECO:0000256" key="7">
    <source>
        <dbReference type="ARBA" id="ARBA00023054"/>
    </source>
</evidence>
<keyword evidence="6" id="KW-1133">Transmembrane helix</keyword>
<evidence type="ECO:0000256" key="3">
    <source>
        <dbReference type="ARBA" id="ARBA00018116"/>
    </source>
</evidence>
<evidence type="ECO:0000256" key="9">
    <source>
        <dbReference type="ARBA" id="ARBA00023136"/>
    </source>
</evidence>
<feature type="non-terminal residue" evidence="13">
    <location>
        <position position="1"/>
    </location>
</feature>
<keyword evidence="7" id="KW-0175">Coiled coil</keyword>
<comment type="caution">
    <text evidence="13">The sequence shown here is derived from an EMBL/GenBank/DDBJ whole genome shotgun (WGS) entry which is preliminary data.</text>
</comment>
<evidence type="ECO:0000256" key="5">
    <source>
        <dbReference type="ARBA" id="ARBA00022792"/>
    </source>
</evidence>
<organism evidence="13 14">
    <name type="scientific">Tilletia laevis</name>
    <dbReference type="NCBI Taxonomy" id="157183"/>
    <lineage>
        <taxon>Eukaryota</taxon>
        <taxon>Fungi</taxon>
        <taxon>Dikarya</taxon>
        <taxon>Basidiomycota</taxon>
        <taxon>Ustilaginomycotina</taxon>
        <taxon>Exobasidiomycetes</taxon>
        <taxon>Tilletiales</taxon>
        <taxon>Tilletiaceae</taxon>
        <taxon>Tilletia</taxon>
    </lineage>
</organism>
<keyword evidence="9" id="KW-0472">Membrane</keyword>
<name>A0A9N8QL68_9BASI</name>
<dbReference type="Pfam" id="PF09731">
    <property type="entry name" value="Mitofilin"/>
    <property type="match status" value="1"/>
</dbReference>
<dbReference type="Proteomes" id="UP000836404">
    <property type="component" value="Unassembled WGS sequence"/>
</dbReference>
<evidence type="ECO:0000313" key="14">
    <source>
        <dbReference type="Proteomes" id="UP000836404"/>
    </source>
</evidence>
<dbReference type="InterPro" id="IPR019133">
    <property type="entry name" value="MIC60"/>
</dbReference>
<evidence type="ECO:0000256" key="10">
    <source>
        <dbReference type="ARBA" id="ARBA00025571"/>
    </source>
</evidence>
<evidence type="ECO:0000313" key="13">
    <source>
        <dbReference type="EMBL" id="CAD6956039.1"/>
    </source>
</evidence>
<evidence type="ECO:0000256" key="1">
    <source>
        <dbReference type="ARBA" id="ARBA00004434"/>
    </source>
</evidence>
<keyword evidence="8 11" id="KW-0496">Mitochondrion</keyword>
<evidence type="ECO:0000256" key="8">
    <source>
        <dbReference type="ARBA" id="ARBA00023128"/>
    </source>
</evidence>
<keyword evidence="4 11" id="KW-0812">Transmembrane</keyword>
<comment type="subunit">
    <text evidence="11">Component of the mitochondrial contact site and cristae organizing system (MICOS) complex.</text>
</comment>
<gene>
    <name evidence="13" type="ORF">JKILLFL_G1841</name>
</gene>
<dbReference type="GO" id="GO:0061617">
    <property type="term" value="C:MICOS complex"/>
    <property type="evidence" value="ECO:0007669"/>
    <property type="project" value="TreeGrafter"/>
</dbReference>
<proteinExistence type="inferred from homology"/>
<dbReference type="EMBL" id="CAJHJF010006367">
    <property type="protein sequence ID" value="CAD6956039.1"/>
    <property type="molecule type" value="Genomic_DNA"/>
</dbReference>
<dbReference type="PANTHER" id="PTHR15415">
    <property type="entry name" value="MITOFILIN"/>
    <property type="match status" value="1"/>
</dbReference>
<evidence type="ECO:0000256" key="12">
    <source>
        <dbReference type="SAM" id="MobiDB-lite"/>
    </source>
</evidence>
<keyword evidence="14" id="KW-1185">Reference proteome</keyword>
<feature type="region of interest" description="Disordered" evidence="12">
    <location>
        <begin position="132"/>
        <end position="171"/>
    </location>
</feature>
<keyword evidence="5 11" id="KW-0999">Mitochondrion inner membrane</keyword>
<comment type="subcellular location">
    <subcellularLocation>
        <location evidence="1 11">Mitochondrion inner membrane</location>
        <topology evidence="1 11">Single-pass membrane protein</topology>
    </subcellularLocation>
</comment>
<comment type="similarity">
    <text evidence="2 11">Belongs to the MICOS complex subunit Mic60 family.</text>
</comment>
<sequence length="500" mass="53758">MRCAVVSSSSVAAAARHSFRTGAGVGRKSLPARRFATGPVGPQAGPAPETVARIATGAAAQYALPPPSAAGPKPRRFFRSLVGYSLVLGTVFYTGSTDADVSSLTNRAIDLGRSAIGSVSEAVDRTFLQTQEKARQAEHRAREAAASFQDQASRTAREAADKVSAAGQRTKEAVNHGLHRGQDAANELGHQAQAQADATKSTFSSAGEKTKELAQNAVAKVQELSGTAAKKVNQAANRAEQALPVQGQPIIALPERINQAKKEGKPTIVALPERANRADQDAAAFAKYRTVAAAEQARLQAEQEIARLNGQFEQLKHAEAQRAGRMLEEQEAKFRTELAKAQAELERATKKADAELERAKQKAEAELRNKDSQWNKELERERQRQEKEHARELEQSLEVKNDLISARLKEEVVSRGIELQKQWMSGVKAAVEKERGARLAQIEQLTEEAAVLDKLALENENILAESARVRTLTAAVRALSSAALGGVEGASSSGDDSLYA</sequence>
<evidence type="ECO:0000256" key="6">
    <source>
        <dbReference type="ARBA" id="ARBA00022989"/>
    </source>
</evidence>
<evidence type="ECO:0000256" key="4">
    <source>
        <dbReference type="ARBA" id="ARBA00022692"/>
    </source>
</evidence>
<dbReference type="PANTHER" id="PTHR15415:SF7">
    <property type="entry name" value="MICOS COMPLEX SUBUNIT MIC60"/>
    <property type="match status" value="1"/>
</dbReference>
<dbReference type="Gene3D" id="1.20.120.20">
    <property type="entry name" value="Apolipoprotein"/>
    <property type="match status" value="1"/>
</dbReference>